<dbReference type="Proteomes" id="UP000233551">
    <property type="component" value="Unassembled WGS sequence"/>
</dbReference>
<gene>
    <name evidence="2" type="ORF">CRG98_024048</name>
</gene>
<evidence type="ECO:0000313" key="3">
    <source>
        <dbReference type="Proteomes" id="UP000233551"/>
    </source>
</evidence>
<proteinExistence type="predicted"/>
<name>A0A2I0JH13_PUNGR</name>
<accession>A0A2I0JH13</accession>
<evidence type="ECO:0000313" key="2">
    <source>
        <dbReference type="EMBL" id="PKI55548.1"/>
    </source>
</evidence>
<sequence length="139" mass="15005">MGNWSHRGNAGPAGTSPAARQQKEVRTGRWKSPRGEGLGRGKVEELGFTGNIHSIRRSKPEMGWAAELRRNAVDGTDEGTGHWNIEPNSFSAVGVCHQTARITVLERHQFGNPQSVCASVGRLAFVTPAFRCASVNLAV</sequence>
<evidence type="ECO:0000256" key="1">
    <source>
        <dbReference type="SAM" id="MobiDB-lite"/>
    </source>
</evidence>
<keyword evidence="3" id="KW-1185">Reference proteome</keyword>
<organism evidence="2 3">
    <name type="scientific">Punica granatum</name>
    <name type="common">Pomegranate</name>
    <dbReference type="NCBI Taxonomy" id="22663"/>
    <lineage>
        <taxon>Eukaryota</taxon>
        <taxon>Viridiplantae</taxon>
        <taxon>Streptophyta</taxon>
        <taxon>Embryophyta</taxon>
        <taxon>Tracheophyta</taxon>
        <taxon>Spermatophyta</taxon>
        <taxon>Magnoliopsida</taxon>
        <taxon>eudicotyledons</taxon>
        <taxon>Gunneridae</taxon>
        <taxon>Pentapetalae</taxon>
        <taxon>rosids</taxon>
        <taxon>malvids</taxon>
        <taxon>Myrtales</taxon>
        <taxon>Lythraceae</taxon>
        <taxon>Punica</taxon>
    </lineage>
</organism>
<feature type="region of interest" description="Disordered" evidence="1">
    <location>
        <begin position="1"/>
        <end position="43"/>
    </location>
</feature>
<comment type="caution">
    <text evidence="2">The sequence shown here is derived from an EMBL/GenBank/DDBJ whole genome shotgun (WGS) entry which is preliminary data.</text>
</comment>
<reference evidence="2 3" key="1">
    <citation type="submission" date="2017-11" db="EMBL/GenBank/DDBJ databases">
        <title>De-novo sequencing of pomegranate (Punica granatum L.) genome.</title>
        <authorList>
            <person name="Akparov Z."/>
            <person name="Amiraslanov A."/>
            <person name="Hajiyeva S."/>
            <person name="Abbasov M."/>
            <person name="Kaur K."/>
            <person name="Hamwieh A."/>
            <person name="Solovyev V."/>
            <person name="Salamov A."/>
            <person name="Braich B."/>
            <person name="Kosarev P."/>
            <person name="Mahmoud A."/>
            <person name="Hajiyev E."/>
            <person name="Babayeva S."/>
            <person name="Izzatullayeva V."/>
            <person name="Mammadov A."/>
            <person name="Mammadov A."/>
            <person name="Sharifova S."/>
            <person name="Ojaghi J."/>
            <person name="Eynullazada K."/>
            <person name="Bayramov B."/>
            <person name="Abdulazimova A."/>
            <person name="Shahmuradov I."/>
        </authorList>
    </citation>
    <scope>NUCLEOTIDE SEQUENCE [LARGE SCALE GENOMIC DNA]</scope>
    <source>
        <strain evidence="3">cv. AG2017</strain>
        <tissue evidence="2">Leaf</tissue>
    </source>
</reference>
<dbReference type="AlphaFoldDB" id="A0A2I0JH13"/>
<protein>
    <submittedName>
        <fullName evidence="2">Uncharacterized protein</fullName>
    </submittedName>
</protein>
<feature type="compositionally biased region" description="Basic and acidic residues" evidence="1">
    <location>
        <begin position="21"/>
        <end position="43"/>
    </location>
</feature>
<dbReference type="EMBL" id="PGOL01001688">
    <property type="protein sequence ID" value="PKI55548.1"/>
    <property type="molecule type" value="Genomic_DNA"/>
</dbReference>